<dbReference type="AlphaFoldDB" id="A0AAP0H530"/>
<feature type="signal peptide" evidence="3">
    <location>
        <begin position="1"/>
        <end position="26"/>
    </location>
</feature>
<feature type="region of interest" description="Disordered" evidence="2">
    <location>
        <begin position="30"/>
        <end position="53"/>
    </location>
</feature>
<organism evidence="5 6">
    <name type="scientific">Deinandra increscens subsp. villosa</name>
    <dbReference type="NCBI Taxonomy" id="3103831"/>
    <lineage>
        <taxon>Eukaryota</taxon>
        <taxon>Viridiplantae</taxon>
        <taxon>Streptophyta</taxon>
        <taxon>Embryophyta</taxon>
        <taxon>Tracheophyta</taxon>
        <taxon>Spermatophyta</taxon>
        <taxon>Magnoliopsida</taxon>
        <taxon>eudicotyledons</taxon>
        <taxon>Gunneridae</taxon>
        <taxon>Pentapetalae</taxon>
        <taxon>asterids</taxon>
        <taxon>campanulids</taxon>
        <taxon>Asterales</taxon>
        <taxon>Asteraceae</taxon>
        <taxon>Asteroideae</taxon>
        <taxon>Heliantheae alliance</taxon>
        <taxon>Madieae</taxon>
        <taxon>Madiinae</taxon>
        <taxon>Deinandra</taxon>
    </lineage>
</organism>
<dbReference type="Gene3D" id="1.20.140.40">
    <property type="entry name" value="Invertase/pectin methylesterase inhibitor family protein"/>
    <property type="match status" value="1"/>
</dbReference>
<name>A0AAP0H530_9ASTR</name>
<evidence type="ECO:0000259" key="4">
    <source>
        <dbReference type="Pfam" id="PF04043"/>
    </source>
</evidence>
<gene>
    <name evidence="5" type="ORF">SSX86_008459</name>
</gene>
<sequence>MALTRHTFIFLSIFALFFIALQSCNATSSRSPSLSSSLTSASDPAPASTKTSTSAATTTLFDLALPEIGVQKKVALSETEGSKVASKQLQAVERKISEFKAVLKNRLADPKTSQQTKTCLKQCQDNFEDAIEGVKTGIQSIGKHDLPKANADVSAVATDVDTCNDCFIQMKNEDPEIKAFDEWVRGITGDCLGNLKKG</sequence>
<evidence type="ECO:0000256" key="1">
    <source>
        <dbReference type="ARBA" id="ARBA00022729"/>
    </source>
</evidence>
<evidence type="ECO:0000313" key="5">
    <source>
        <dbReference type="EMBL" id="KAK9072027.1"/>
    </source>
</evidence>
<keyword evidence="6" id="KW-1185">Reference proteome</keyword>
<proteinExistence type="predicted"/>
<dbReference type="Proteomes" id="UP001408789">
    <property type="component" value="Unassembled WGS sequence"/>
</dbReference>
<dbReference type="SUPFAM" id="SSF101148">
    <property type="entry name" value="Plant invertase/pectin methylesterase inhibitor"/>
    <property type="match status" value="1"/>
</dbReference>
<keyword evidence="1 3" id="KW-0732">Signal</keyword>
<dbReference type="EMBL" id="JBCNJP010000010">
    <property type="protein sequence ID" value="KAK9072027.1"/>
    <property type="molecule type" value="Genomic_DNA"/>
</dbReference>
<dbReference type="PROSITE" id="PS51257">
    <property type="entry name" value="PROKAR_LIPOPROTEIN"/>
    <property type="match status" value="1"/>
</dbReference>
<feature type="domain" description="Pectinesterase inhibitor" evidence="4">
    <location>
        <begin position="83"/>
        <end position="176"/>
    </location>
</feature>
<dbReference type="PANTHER" id="PTHR31080">
    <property type="entry name" value="PECTINESTERASE INHIBITOR-LIKE"/>
    <property type="match status" value="1"/>
</dbReference>
<dbReference type="Pfam" id="PF04043">
    <property type="entry name" value="PMEI"/>
    <property type="match status" value="1"/>
</dbReference>
<comment type="caution">
    <text evidence="5">The sequence shown here is derived from an EMBL/GenBank/DDBJ whole genome shotgun (WGS) entry which is preliminary data.</text>
</comment>
<dbReference type="NCBIfam" id="TIGR01614">
    <property type="entry name" value="PME_inhib"/>
    <property type="match status" value="1"/>
</dbReference>
<accession>A0AAP0H530</accession>
<dbReference type="InterPro" id="IPR051955">
    <property type="entry name" value="PME_Inhibitor"/>
</dbReference>
<reference evidence="5 6" key="1">
    <citation type="submission" date="2024-04" db="EMBL/GenBank/DDBJ databases">
        <title>The reference genome of an endangered Asteraceae, Deinandra increscens subsp. villosa, native to the Central Coast of California.</title>
        <authorList>
            <person name="Guilliams M."/>
            <person name="Hasenstab-Lehman K."/>
            <person name="Meyer R."/>
            <person name="Mcevoy S."/>
        </authorList>
    </citation>
    <scope>NUCLEOTIDE SEQUENCE [LARGE SCALE GENOMIC DNA]</scope>
    <source>
        <tissue evidence="5">Leaf</tissue>
    </source>
</reference>
<dbReference type="CDD" id="cd15800">
    <property type="entry name" value="PMEI-like_2"/>
    <property type="match status" value="1"/>
</dbReference>
<dbReference type="InterPro" id="IPR035513">
    <property type="entry name" value="Invertase/methylesterase_inhib"/>
</dbReference>
<protein>
    <recommendedName>
        <fullName evidence="4">Pectinesterase inhibitor domain-containing protein</fullName>
    </recommendedName>
</protein>
<feature type="chain" id="PRO_5042845608" description="Pectinesterase inhibitor domain-containing protein" evidence="3">
    <location>
        <begin position="27"/>
        <end position="198"/>
    </location>
</feature>
<evidence type="ECO:0000313" key="6">
    <source>
        <dbReference type="Proteomes" id="UP001408789"/>
    </source>
</evidence>
<evidence type="ECO:0000256" key="3">
    <source>
        <dbReference type="SAM" id="SignalP"/>
    </source>
</evidence>
<dbReference type="InterPro" id="IPR006501">
    <property type="entry name" value="Pectinesterase_inhib_dom"/>
</dbReference>
<dbReference type="GO" id="GO:0004857">
    <property type="term" value="F:enzyme inhibitor activity"/>
    <property type="evidence" value="ECO:0007669"/>
    <property type="project" value="InterPro"/>
</dbReference>
<dbReference type="PANTHER" id="PTHR31080:SF299">
    <property type="entry name" value="PECTINESTERASE INHIBITOR DOMAIN-CONTAINING PROTEIN"/>
    <property type="match status" value="1"/>
</dbReference>
<evidence type="ECO:0000256" key="2">
    <source>
        <dbReference type="SAM" id="MobiDB-lite"/>
    </source>
</evidence>